<dbReference type="EMBL" id="RWGY01000013">
    <property type="protein sequence ID" value="TVU26614.1"/>
    <property type="molecule type" value="Genomic_DNA"/>
</dbReference>
<gene>
    <name evidence="2" type="ORF">EJB05_29168</name>
</gene>
<proteinExistence type="predicted"/>
<keyword evidence="3" id="KW-1185">Reference proteome</keyword>
<sequence>MGSSTGDARTGCRRARWPPVPCSSEGKDRPQRIVTAGEDSSTLPRPSFPDVKPASGVTPIPK</sequence>
<evidence type="ECO:0000313" key="2">
    <source>
        <dbReference type="EMBL" id="TVU26614.1"/>
    </source>
</evidence>
<feature type="region of interest" description="Disordered" evidence="1">
    <location>
        <begin position="1"/>
        <end position="62"/>
    </location>
</feature>
<evidence type="ECO:0000256" key="1">
    <source>
        <dbReference type="SAM" id="MobiDB-lite"/>
    </source>
</evidence>
<evidence type="ECO:0000313" key="3">
    <source>
        <dbReference type="Proteomes" id="UP000324897"/>
    </source>
</evidence>
<organism evidence="2 3">
    <name type="scientific">Eragrostis curvula</name>
    <name type="common">weeping love grass</name>
    <dbReference type="NCBI Taxonomy" id="38414"/>
    <lineage>
        <taxon>Eukaryota</taxon>
        <taxon>Viridiplantae</taxon>
        <taxon>Streptophyta</taxon>
        <taxon>Embryophyta</taxon>
        <taxon>Tracheophyta</taxon>
        <taxon>Spermatophyta</taxon>
        <taxon>Magnoliopsida</taxon>
        <taxon>Liliopsida</taxon>
        <taxon>Poales</taxon>
        <taxon>Poaceae</taxon>
        <taxon>PACMAD clade</taxon>
        <taxon>Chloridoideae</taxon>
        <taxon>Eragrostideae</taxon>
        <taxon>Eragrostidinae</taxon>
        <taxon>Eragrostis</taxon>
    </lineage>
</organism>
<feature type="non-terminal residue" evidence="2">
    <location>
        <position position="1"/>
    </location>
</feature>
<reference evidence="2 3" key="1">
    <citation type="journal article" date="2019" name="Sci. Rep.">
        <title>A high-quality genome of Eragrostis curvula grass provides insights into Poaceae evolution and supports new strategies to enhance forage quality.</title>
        <authorList>
            <person name="Carballo J."/>
            <person name="Santos B.A.C.M."/>
            <person name="Zappacosta D."/>
            <person name="Garbus I."/>
            <person name="Selva J.P."/>
            <person name="Gallo C.A."/>
            <person name="Diaz A."/>
            <person name="Albertini E."/>
            <person name="Caccamo M."/>
            <person name="Echenique V."/>
        </authorList>
    </citation>
    <scope>NUCLEOTIDE SEQUENCE [LARGE SCALE GENOMIC DNA]</scope>
    <source>
        <strain evidence="3">cv. Victoria</strain>
        <tissue evidence="2">Leaf</tissue>
    </source>
</reference>
<name>A0A5J9UT91_9POAL</name>
<protein>
    <submittedName>
        <fullName evidence="2">Uncharacterized protein</fullName>
    </submittedName>
</protein>
<comment type="caution">
    <text evidence="2">The sequence shown here is derived from an EMBL/GenBank/DDBJ whole genome shotgun (WGS) entry which is preliminary data.</text>
</comment>
<accession>A0A5J9UT91</accession>
<dbReference type="Proteomes" id="UP000324897">
    <property type="component" value="Chromosome 2"/>
</dbReference>
<dbReference type="Gramene" id="TVU26614">
    <property type="protein sequence ID" value="TVU26614"/>
    <property type="gene ID" value="EJB05_29168"/>
</dbReference>
<dbReference type="AlphaFoldDB" id="A0A5J9UT91"/>
<feature type="non-terminal residue" evidence="2">
    <location>
        <position position="62"/>
    </location>
</feature>